<accession>A0A5J6SP37</accession>
<dbReference type="AlphaFoldDB" id="A0A5J6SP37"/>
<dbReference type="EMBL" id="CP031223">
    <property type="protein sequence ID" value="QFF97907.1"/>
    <property type="molecule type" value="Genomic_DNA"/>
</dbReference>
<keyword evidence="2" id="KW-1185">Reference proteome</keyword>
<dbReference type="KEGG" id="psyo:PB01_03240"/>
<protein>
    <submittedName>
        <fullName evidence="1">Uncharacterized protein</fullName>
    </submittedName>
</protein>
<evidence type="ECO:0000313" key="2">
    <source>
        <dbReference type="Proteomes" id="UP000325517"/>
    </source>
</evidence>
<organism evidence="1 2">
    <name type="scientific">Psychrobacillus glaciei</name>
    <dbReference type="NCBI Taxonomy" id="2283160"/>
    <lineage>
        <taxon>Bacteria</taxon>
        <taxon>Bacillati</taxon>
        <taxon>Bacillota</taxon>
        <taxon>Bacilli</taxon>
        <taxon>Bacillales</taxon>
        <taxon>Bacillaceae</taxon>
        <taxon>Psychrobacillus</taxon>
    </lineage>
</organism>
<name>A0A5J6SP37_9BACI</name>
<reference evidence="1 2" key="1">
    <citation type="submission" date="2018-07" db="EMBL/GenBank/DDBJ databases">
        <title>Complete genome sequence of Psychrobacillus sp. PB01, isolated from iceberg, and comparative genome analysis of Psychrobacillus strains.</title>
        <authorList>
            <person name="Lee P.C."/>
        </authorList>
    </citation>
    <scope>NUCLEOTIDE SEQUENCE [LARGE SCALE GENOMIC DNA]</scope>
    <source>
        <strain evidence="1 2">PB01</strain>
    </source>
</reference>
<dbReference type="OrthoDB" id="2973823at2"/>
<dbReference type="Proteomes" id="UP000325517">
    <property type="component" value="Chromosome"/>
</dbReference>
<sequence length="179" mass="18341">MALTLQAYTTPTNTVVTADTAAPPGTLPTPAVPTTPSILSPMIDGSDAYIWSPNTTSNQTVKFETTFDIGTLPILSLDLPISVYFAYAANEIASVTASLEIVNLLGIVVATIPLFTGSNSGSFQDVAIASGDALVAAGLLGNTGRIVVDTTVTSPSVIGYSTNPGTYLGEITVRSLSIV</sequence>
<gene>
    <name evidence="1" type="ORF">PB01_03240</name>
</gene>
<dbReference type="RefSeq" id="WP_151698852.1">
    <property type="nucleotide sequence ID" value="NZ_CP031223.1"/>
</dbReference>
<proteinExistence type="predicted"/>
<evidence type="ECO:0000313" key="1">
    <source>
        <dbReference type="EMBL" id="QFF97907.1"/>
    </source>
</evidence>